<evidence type="ECO:0000259" key="1">
    <source>
        <dbReference type="SMART" id="SM00849"/>
    </source>
</evidence>
<dbReference type="Pfam" id="PF12706">
    <property type="entry name" value="Lactamase_B_2"/>
    <property type="match status" value="1"/>
</dbReference>
<organism evidence="2 3">
    <name type="scientific">Streptomyces montanus</name>
    <dbReference type="NCBI Taxonomy" id="2580423"/>
    <lineage>
        <taxon>Bacteria</taxon>
        <taxon>Bacillati</taxon>
        <taxon>Actinomycetota</taxon>
        <taxon>Actinomycetes</taxon>
        <taxon>Kitasatosporales</taxon>
        <taxon>Streptomycetaceae</taxon>
        <taxon>Streptomyces</taxon>
    </lineage>
</organism>
<keyword evidence="2" id="KW-0378">Hydrolase</keyword>
<reference evidence="2 3" key="1">
    <citation type="submission" date="2019-05" db="EMBL/GenBank/DDBJ databases">
        <title>Streptomyces sp. NEAU-C151, a novel actinomycete isolated from soil.</title>
        <authorList>
            <person name="Han L."/>
            <person name="Jiang H."/>
        </authorList>
    </citation>
    <scope>NUCLEOTIDE SEQUENCE [LARGE SCALE GENOMIC DNA]</scope>
    <source>
        <strain evidence="2 3">NEAU-C151</strain>
    </source>
</reference>
<feature type="domain" description="Metallo-beta-lactamase" evidence="1">
    <location>
        <begin position="18"/>
        <end position="195"/>
    </location>
</feature>
<evidence type="ECO:0000313" key="3">
    <source>
        <dbReference type="Proteomes" id="UP000305906"/>
    </source>
</evidence>
<accession>A0A5R9FKK5</accession>
<evidence type="ECO:0000313" key="2">
    <source>
        <dbReference type="EMBL" id="TLS41373.1"/>
    </source>
</evidence>
<dbReference type="RefSeq" id="WP_138049482.1">
    <property type="nucleotide sequence ID" value="NZ_VBZC01000057.1"/>
</dbReference>
<dbReference type="SUPFAM" id="SSF56281">
    <property type="entry name" value="Metallo-hydrolase/oxidoreductase"/>
    <property type="match status" value="1"/>
</dbReference>
<comment type="caution">
    <text evidence="2">The sequence shown here is derived from an EMBL/GenBank/DDBJ whole genome shotgun (WGS) entry which is preliminary data.</text>
</comment>
<dbReference type="InterPro" id="IPR001279">
    <property type="entry name" value="Metallo-B-lactamas"/>
</dbReference>
<name>A0A5R9FKK5_9ACTN</name>
<protein>
    <submittedName>
        <fullName evidence="2">MBL fold metallo-hydrolase</fullName>
    </submittedName>
</protein>
<sequence length="259" mass="27580">MQLTVLGGCGAWPTAVQACSGYLVEYSGFRLLIDPGYATLPRLLDHNTVDAIDAVLISHEHPDHCADLNPLLRARGLSDTPPPALPVYAPHGAADAVLALDKPSMLAGAYHLREFQPGDRFDIGPFRTDTWLLPHFVPNAGIRLTTPEAVLAYTGDTGPSPDILRLAQSADLLLSEATYIHEVPTADAPYLLTARMAGQYASQAGAASLMLTHLWPGTDPKAAHETAAESFRHPIYVATPGLVTNLARGSGHTTVHSAQ</sequence>
<gene>
    <name evidence="2" type="ORF">FE633_36670</name>
</gene>
<dbReference type="GO" id="GO:0042781">
    <property type="term" value="F:3'-tRNA processing endoribonuclease activity"/>
    <property type="evidence" value="ECO:0007669"/>
    <property type="project" value="TreeGrafter"/>
</dbReference>
<proteinExistence type="predicted"/>
<dbReference type="Gene3D" id="3.60.15.10">
    <property type="entry name" value="Ribonuclease Z/Hydroxyacylglutathione hydrolase-like"/>
    <property type="match status" value="1"/>
</dbReference>
<dbReference type="EMBL" id="VBZC01000057">
    <property type="protein sequence ID" value="TLS41373.1"/>
    <property type="molecule type" value="Genomic_DNA"/>
</dbReference>
<dbReference type="SMART" id="SM00849">
    <property type="entry name" value="Lactamase_B"/>
    <property type="match status" value="1"/>
</dbReference>
<dbReference type="AlphaFoldDB" id="A0A5R9FKK5"/>
<keyword evidence="3" id="KW-1185">Reference proteome</keyword>
<dbReference type="InterPro" id="IPR036866">
    <property type="entry name" value="RibonucZ/Hydroxyglut_hydro"/>
</dbReference>
<dbReference type="CDD" id="cd07716">
    <property type="entry name" value="RNaseZ_short-form-like_MBL-fold"/>
    <property type="match status" value="1"/>
</dbReference>
<dbReference type="Proteomes" id="UP000305906">
    <property type="component" value="Unassembled WGS sequence"/>
</dbReference>
<dbReference type="PANTHER" id="PTHR46018:SF4">
    <property type="entry name" value="METALLO-HYDROLASE YHFI-RELATED"/>
    <property type="match status" value="1"/>
</dbReference>
<dbReference type="PANTHER" id="PTHR46018">
    <property type="entry name" value="ZINC PHOSPHODIESTERASE ELAC PROTEIN 1"/>
    <property type="match status" value="1"/>
</dbReference>